<dbReference type="PANTHER" id="PTHR10266:SF3">
    <property type="entry name" value="CYTOCHROME C1, HEME PROTEIN, MITOCHONDRIAL"/>
    <property type="match status" value="1"/>
</dbReference>
<keyword evidence="5 7" id="KW-0472">Membrane</keyword>
<dbReference type="InterPro" id="IPR002326">
    <property type="entry name" value="Cyt_c1"/>
</dbReference>
<evidence type="ECO:0000256" key="3">
    <source>
        <dbReference type="ARBA" id="ARBA00022723"/>
    </source>
</evidence>
<evidence type="ECO:0000256" key="5">
    <source>
        <dbReference type="ARBA" id="ARBA00023136"/>
    </source>
</evidence>
<comment type="caution">
    <text evidence="10">The sequence shown here is derived from an EMBL/GenBank/DDBJ whole genome shotgun (WGS) entry which is preliminary data.</text>
</comment>
<evidence type="ECO:0000259" key="9">
    <source>
        <dbReference type="PROSITE" id="PS51007"/>
    </source>
</evidence>
<feature type="signal peptide" evidence="8">
    <location>
        <begin position="1"/>
        <end position="34"/>
    </location>
</feature>
<dbReference type="PROSITE" id="PS51007">
    <property type="entry name" value="CYTC"/>
    <property type="match status" value="1"/>
</dbReference>
<dbReference type="PANTHER" id="PTHR10266">
    <property type="entry name" value="CYTOCHROME C1"/>
    <property type="match status" value="1"/>
</dbReference>
<dbReference type="InterPro" id="IPR006311">
    <property type="entry name" value="TAT_signal"/>
</dbReference>
<dbReference type="RefSeq" id="WP_216878349.1">
    <property type="nucleotide sequence ID" value="NZ_JAERQM010000007.1"/>
</dbReference>
<dbReference type="Pfam" id="PF02167">
    <property type="entry name" value="Cytochrom_C1"/>
    <property type="match status" value="1"/>
</dbReference>
<feature type="transmembrane region" description="Helical" evidence="7">
    <location>
        <begin position="238"/>
        <end position="256"/>
    </location>
</feature>
<keyword evidence="2 6" id="KW-0349">Heme</keyword>
<keyword evidence="11" id="KW-1185">Reference proteome</keyword>
<feature type="domain" description="Cytochrome c" evidence="9">
    <location>
        <begin position="58"/>
        <end position="228"/>
    </location>
</feature>
<sequence length="266" mass="28864">MRDLKRGFRNLLGALALGAATLGGGLALTTPARAAGEAIAIPDAGFSFAGFFGTFDRGAAQRGLQVYKEVCAACHGMYQLSYRNLLEIGLSEEQVRAIAATFEVRDGPNDMGEMFDRPARLSDRFRRPFANELAARAANNGAYPPDLSVMAKARPNGANYLHALLVGYVEPPPGFTVAEGMYYNAYFPGHQIAMPAILNPDQVEYADGTAATVDQMARDVTTFLAWAAEPETEQRRAMGIRIILFLIVLGGLTYAVKRKVWADVKH</sequence>
<dbReference type="EMBL" id="JAERQM010000007">
    <property type="protein sequence ID" value="MBU8546334.1"/>
    <property type="molecule type" value="Genomic_DNA"/>
</dbReference>
<proteinExistence type="predicted"/>
<evidence type="ECO:0000256" key="6">
    <source>
        <dbReference type="PROSITE-ProRule" id="PRU00433"/>
    </source>
</evidence>
<dbReference type="PROSITE" id="PS51318">
    <property type="entry name" value="TAT"/>
    <property type="match status" value="1"/>
</dbReference>
<gene>
    <name evidence="10" type="ORF">JJQ90_21615</name>
</gene>
<keyword evidence="7" id="KW-0812">Transmembrane</keyword>
<evidence type="ECO:0000313" key="10">
    <source>
        <dbReference type="EMBL" id="MBU8546334.1"/>
    </source>
</evidence>
<dbReference type="InterPro" id="IPR009056">
    <property type="entry name" value="Cyt_c-like_dom"/>
</dbReference>
<keyword evidence="4 6" id="KW-0408">Iron</keyword>
<organism evidence="10 11">
    <name type="scientific">Falsiroseomonas oleicola</name>
    <dbReference type="NCBI Taxonomy" id="2801474"/>
    <lineage>
        <taxon>Bacteria</taxon>
        <taxon>Pseudomonadati</taxon>
        <taxon>Pseudomonadota</taxon>
        <taxon>Alphaproteobacteria</taxon>
        <taxon>Acetobacterales</taxon>
        <taxon>Roseomonadaceae</taxon>
        <taxon>Falsiroseomonas</taxon>
    </lineage>
</organism>
<name>A0ABS6HCA2_9PROT</name>
<keyword evidence="8" id="KW-0732">Signal</keyword>
<evidence type="ECO:0000313" key="11">
    <source>
        <dbReference type="Proteomes" id="UP000689967"/>
    </source>
</evidence>
<protein>
    <recommendedName>
        <fullName evidence="1">Cytochrome c1</fullName>
    </recommendedName>
</protein>
<feature type="chain" id="PRO_5047448510" description="Cytochrome c1" evidence="8">
    <location>
        <begin position="35"/>
        <end position="266"/>
    </location>
</feature>
<reference evidence="10 11" key="1">
    <citation type="submission" date="2021-01" db="EMBL/GenBank/DDBJ databases">
        <title>Roseomonas sp. nov, a bacterium isolated from an oil production mixture in Yumen Oilfield.</title>
        <authorList>
            <person name="Wu D."/>
        </authorList>
    </citation>
    <scope>NUCLEOTIDE SEQUENCE [LARGE SCALE GENOMIC DNA]</scope>
    <source>
        <strain evidence="10 11">ROY-5-3</strain>
    </source>
</reference>
<evidence type="ECO:0000256" key="2">
    <source>
        <dbReference type="ARBA" id="ARBA00022617"/>
    </source>
</evidence>
<evidence type="ECO:0000256" key="8">
    <source>
        <dbReference type="SAM" id="SignalP"/>
    </source>
</evidence>
<keyword evidence="7" id="KW-1133">Transmembrane helix</keyword>
<keyword evidence="3 6" id="KW-0479">Metal-binding</keyword>
<evidence type="ECO:0000256" key="4">
    <source>
        <dbReference type="ARBA" id="ARBA00023004"/>
    </source>
</evidence>
<evidence type="ECO:0000256" key="1">
    <source>
        <dbReference type="ARBA" id="ARBA00016165"/>
    </source>
</evidence>
<dbReference type="Proteomes" id="UP000689967">
    <property type="component" value="Unassembled WGS sequence"/>
</dbReference>
<evidence type="ECO:0000256" key="7">
    <source>
        <dbReference type="SAM" id="Phobius"/>
    </source>
</evidence>
<accession>A0ABS6HCA2</accession>